<protein>
    <recommendedName>
        <fullName evidence="16">Cation/H+ exchanger domain-containing protein</fullName>
    </recommendedName>
</protein>
<evidence type="ECO:0000256" key="5">
    <source>
        <dbReference type="ARBA" id="ARBA00022958"/>
    </source>
</evidence>
<reference evidence="14" key="1">
    <citation type="journal article" date="2023" name="Plant J.">
        <title>The genome of the king protea, Protea cynaroides.</title>
        <authorList>
            <person name="Chang J."/>
            <person name="Duong T.A."/>
            <person name="Schoeman C."/>
            <person name="Ma X."/>
            <person name="Roodt D."/>
            <person name="Barker N."/>
            <person name="Li Z."/>
            <person name="Van de Peer Y."/>
            <person name="Mizrachi E."/>
        </authorList>
    </citation>
    <scope>NUCLEOTIDE SEQUENCE</scope>
    <source>
        <tissue evidence="14">Young leaves</tissue>
    </source>
</reference>
<comment type="caution">
    <text evidence="14">The sequence shown here is derived from an EMBL/GenBank/DDBJ whole genome shotgun (WGS) entry which is preliminary data.</text>
</comment>
<dbReference type="EMBL" id="JAMYWD010000007">
    <property type="protein sequence ID" value="KAJ4966910.1"/>
    <property type="molecule type" value="Genomic_DNA"/>
</dbReference>
<keyword evidence="8 10" id="KW-0472">Membrane</keyword>
<evidence type="ECO:0000256" key="8">
    <source>
        <dbReference type="ARBA" id="ARBA00023136"/>
    </source>
</evidence>
<dbReference type="GO" id="GO:0015297">
    <property type="term" value="F:antiporter activity"/>
    <property type="evidence" value="ECO:0007669"/>
    <property type="project" value="InterPro"/>
</dbReference>
<evidence type="ECO:0000256" key="1">
    <source>
        <dbReference type="ARBA" id="ARBA00004141"/>
    </source>
</evidence>
<keyword evidence="3" id="KW-0633">Potassium transport</keyword>
<feature type="domain" description="Cation/H(+) antiporter central" evidence="12">
    <location>
        <begin position="380"/>
        <end position="509"/>
    </location>
</feature>
<gene>
    <name evidence="14" type="ORF">NE237_018759</name>
</gene>
<dbReference type="AlphaFoldDB" id="A0A9Q0QP82"/>
<dbReference type="GO" id="GO:1902600">
    <property type="term" value="P:proton transmembrane transport"/>
    <property type="evidence" value="ECO:0007669"/>
    <property type="project" value="InterPro"/>
</dbReference>
<keyword evidence="6 10" id="KW-1133">Transmembrane helix</keyword>
<feature type="transmembrane region" description="Helical" evidence="10">
    <location>
        <begin position="21"/>
        <end position="46"/>
    </location>
</feature>
<evidence type="ECO:0008006" key="16">
    <source>
        <dbReference type="Google" id="ProtNLM"/>
    </source>
</evidence>
<keyword evidence="15" id="KW-1185">Reference proteome</keyword>
<sequence>MFLIGLEMDVPYTLRSLRLSSTVACGGVLVCCIIAVPVSLLVYPYFLANEDPGSKSNFALTLMLLSANTSSPLVIRMADDLKLSTSDIGRLAITASLVNDIFCLFWAAFRITLWRMGIMGFWKDFVGGLFCLALIVVAIFLNKVLVSWLNRRNLHRQYLKNMEVVYVLVVLITMAMLLEWMDYVGDAACFFLGLFFPREGKAARSLIHKLAYPVYNIIFPLYFGYMGFQADLTQLKFLADFIMVLVLLSLNIVGKMTGTLVACCFLKIPFREGFVLVLLLSLKGYLDLLLLNSKFTQKRWSAAFSNALMVTMVINSLLVIPTLAFLVRRERRSTTFKHVGLEWQKPDNELRILACVHGPRHVSTMAGIIAASTGPHKAITPYVMHLVELTGRNRAYVLYHTRDERDSGYDEHYGGNDAVEICHSIDALAAETGIIVNLATAVSPYDTMHEDVCLGAVNVRASIILLPFHKQQRIDGKMEIDKEGIRTTNQNVLLHAPCSVGILIDRGLYTASGPIMEVAKRKHVATLFFGGPDDREALAYSCRIATHPEVDLTVFRFRLAEWKDEKVQTQRMKFSSSSKTEREILMSIPIQETENDADQSLLSSFCKRYVTTGEVEYVQKYVGNGQETVAALSAMADMFALFIVGKGKRGLCPLTAGLSDWEEFPELGVVGDLLASSDFSVTGSVLVIQQHRQPKKDEDSIIS</sequence>
<dbReference type="Pfam" id="PF23259">
    <property type="entry name" value="CHX17_C"/>
    <property type="match status" value="1"/>
</dbReference>
<feature type="transmembrane region" description="Helical" evidence="10">
    <location>
        <begin position="158"/>
        <end position="177"/>
    </location>
</feature>
<dbReference type="PANTHER" id="PTHR32468">
    <property type="entry name" value="CATION/H + ANTIPORTER"/>
    <property type="match status" value="1"/>
</dbReference>
<dbReference type="OrthoDB" id="671744at2759"/>
<evidence type="ECO:0000256" key="2">
    <source>
        <dbReference type="ARBA" id="ARBA00022448"/>
    </source>
</evidence>
<evidence type="ECO:0000256" key="10">
    <source>
        <dbReference type="SAM" id="Phobius"/>
    </source>
</evidence>
<evidence type="ECO:0000313" key="14">
    <source>
        <dbReference type="EMBL" id="KAJ4966910.1"/>
    </source>
</evidence>
<dbReference type="InterPro" id="IPR050794">
    <property type="entry name" value="CPA2_transporter"/>
</dbReference>
<evidence type="ECO:0000256" key="7">
    <source>
        <dbReference type="ARBA" id="ARBA00023065"/>
    </source>
</evidence>
<feature type="transmembrane region" description="Helical" evidence="10">
    <location>
        <begin position="58"/>
        <end position="79"/>
    </location>
</feature>
<dbReference type="Proteomes" id="UP001141806">
    <property type="component" value="Unassembled WGS sequence"/>
</dbReference>
<keyword evidence="4 10" id="KW-0812">Transmembrane</keyword>
<organism evidence="14 15">
    <name type="scientific">Protea cynaroides</name>
    <dbReference type="NCBI Taxonomy" id="273540"/>
    <lineage>
        <taxon>Eukaryota</taxon>
        <taxon>Viridiplantae</taxon>
        <taxon>Streptophyta</taxon>
        <taxon>Embryophyta</taxon>
        <taxon>Tracheophyta</taxon>
        <taxon>Spermatophyta</taxon>
        <taxon>Magnoliopsida</taxon>
        <taxon>Proteales</taxon>
        <taxon>Proteaceae</taxon>
        <taxon>Protea</taxon>
    </lineage>
</organism>
<dbReference type="InterPro" id="IPR006153">
    <property type="entry name" value="Cation/H_exchanger_TM"/>
</dbReference>
<feature type="transmembrane region" description="Helical" evidence="10">
    <location>
        <begin position="125"/>
        <end position="146"/>
    </location>
</feature>
<name>A0A9Q0QP82_9MAGN</name>
<dbReference type="GO" id="GO:0016020">
    <property type="term" value="C:membrane"/>
    <property type="evidence" value="ECO:0007669"/>
    <property type="project" value="UniProtKB-SubCell"/>
</dbReference>
<dbReference type="InterPro" id="IPR057290">
    <property type="entry name" value="CHX17_C"/>
</dbReference>
<evidence type="ECO:0000313" key="15">
    <source>
        <dbReference type="Proteomes" id="UP001141806"/>
    </source>
</evidence>
<feature type="transmembrane region" description="Helical" evidence="10">
    <location>
        <begin position="241"/>
        <end position="266"/>
    </location>
</feature>
<proteinExistence type="inferred from homology"/>
<accession>A0A9Q0QP82</accession>
<dbReference type="GO" id="GO:0006813">
    <property type="term" value="P:potassium ion transport"/>
    <property type="evidence" value="ECO:0007669"/>
    <property type="project" value="UniProtKB-KW"/>
</dbReference>
<dbReference type="PANTHER" id="PTHR32468:SF18">
    <property type="entry name" value="CATION_H(+) ANTIPORTER 1"/>
    <property type="match status" value="1"/>
</dbReference>
<comment type="subcellular location">
    <subcellularLocation>
        <location evidence="1">Membrane</location>
        <topology evidence="1">Multi-pass membrane protein</topology>
    </subcellularLocation>
</comment>
<evidence type="ECO:0000256" key="6">
    <source>
        <dbReference type="ARBA" id="ARBA00022989"/>
    </source>
</evidence>
<keyword evidence="7" id="KW-0406">Ion transport</keyword>
<dbReference type="Gene3D" id="1.20.1530.20">
    <property type="match status" value="1"/>
</dbReference>
<feature type="domain" description="Cation/H+ exchanger transmembrane" evidence="11">
    <location>
        <begin position="1"/>
        <end position="323"/>
    </location>
</feature>
<evidence type="ECO:0000259" key="12">
    <source>
        <dbReference type="Pfam" id="PF23256"/>
    </source>
</evidence>
<keyword evidence="5" id="KW-0630">Potassium</keyword>
<evidence type="ECO:0000259" key="13">
    <source>
        <dbReference type="Pfam" id="PF23259"/>
    </source>
</evidence>
<keyword evidence="2" id="KW-0813">Transport</keyword>
<feature type="transmembrane region" description="Helical" evidence="10">
    <location>
        <begin position="91"/>
        <end position="113"/>
    </location>
</feature>
<dbReference type="Pfam" id="PF23256">
    <property type="entry name" value="CHX17_2nd"/>
    <property type="match status" value="1"/>
</dbReference>
<feature type="transmembrane region" description="Helical" evidence="10">
    <location>
        <begin position="273"/>
        <end position="291"/>
    </location>
</feature>
<evidence type="ECO:0000256" key="4">
    <source>
        <dbReference type="ARBA" id="ARBA00022692"/>
    </source>
</evidence>
<evidence type="ECO:0000256" key="9">
    <source>
        <dbReference type="ARBA" id="ARBA00038341"/>
    </source>
</evidence>
<comment type="similarity">
    <text evidence="9">Belongs to the monovalent cation:proton antiporter 2 (CPA2) transporter (TC 2.A.37) family. CHX (TC 2.A.37.4) subfamily.</text>
</comment>
<dbReference type="Pfam" id="PF00999">
    <property type="entry name" value="Na_H_Exchanger"/>
    <property type="match status" value="1"/>
</dbReference>
<dbReference type="GO" id="GO:0012505">
    <property type="term" value="C:endomembrane system"/>
    <property type="evidence" value="ECO:0007669"/>
    <property type="project" value="TreeGrafter"/>
</dbReference>
<dbReference type="InterPro" id="IPR038770">
    <property type="entry name" value="Na+/solute_symporter_sf"/>
</dbReference>
<feature type="transmembrane region" description="Helical" evidence="10">
    <location>
        <begin position="210"/>
        <end position="229"/>
    </location>
</feature>
<dbReference type="GO" id="GO:0006885">
    <property type="term" value="P:regulation of pH"/>
    <property type="evidence" value="ECO:0007669"/>
    <property type="project" value="TreeGrafter"/>
</dbReference>
<feature type="transmembrane region" description="Helical" evidence="10">
    <location>
        <begin position="303"/>
        <end position="327"/>
    </location>
</feature>
<feature type="domain" description="Cation/H(+) antiporter C-terminal" evidence="13">
    <location>
        <begin position="524"/>
        <end position="691"/>
    </location>
</feature>
<dbReference type="InterPro" id="IPR057291">
    <property type="entry name" value="CHX17_2nd"/>
</dbReference>
<evidence type="ECO:0000259" key="11">
    <source>
        <dbReference type="Pfam" id="PF00999"/>
    </source>
</evidence>
<evidence type="ECO:0000256" key="3">
    <source>
        <dbReference type="ARBA" id="ARBA00022538"/>
    </source>
</evidence>